<dbReference type="AlphaFoldDB" id="A0A1Q2CS03"/>
<organism evidence="2 3">
    <name type="scientific">Tessaracoccus aquimaris</name>
    <dbReference type="NCBI Taxonomy" id="1332264"/>
    <lineage>
        <taxon>Bacteria</taxon>
        <taxon>Bacillati</taxon>
        <taxon>Actinomycetota</taxon>
        <taxon>Actinomycetes</taxon>
        <taxon>Propionibacteriales</taxon>
        <taxon>Propionibacteriaceae</taxon>
        <taxon>Tessaracoccus</taxon>
    </lineage>
</organism>
<feature type="region of interest" description="Disordered" evidence="1">
    <location>
        <begin position="1"/>
        <end position="22"/>
    </location>
</feature>
<name>A0A1Q2CS03_9ACTN</name>
<feature type="region of interest" description="Disordered" evidence="1">
    <location>
        <begin position="45"/>
        <end position="70"/>
    </location>
</feature>
<dbReference type="Proteomes" id="UP000188145">
    <property type="component" value="Chromosome"/>
</dbReference>
<protein>
    <submittedName>
        <fullName evidence="2">Uncharacterized protein</fullName>
    </submittedName>
</protein>
<proteinExistence type="predicted"/>
<evidence type="ECO:0000313" key="3">
    <source>
        <dbReference type="Proteomes" id="UP000188145"/>
    </source>
</evidence>
<dbReference type="RefSeq" id="WP_226996870.1">
    <property type="nucleotide sequence ID" value="NZ_CP019606.1"/>
</dbReference>
<dbReference type="EMBL" id="CP019606">
    <property type="protein sequence ID" value="AQP48894.1"/>
    <property type="molecule type" value="Genomic_DNA"/>
</dbReference>
<sequence length="70" mass="7574">MSEIDEHEPHTDTIPIPAPGVAEAHPAVADAVEHEINFDEAFYPARPRSLRPARGGTARSPAPWPRPSSP</sequence>
<keyword evidence="3" id="KW-1185">Reference proteome</keyword>
<reference evidence="3" key="1">
    <citation type="submission" date="2017-02" db="EMBL/GenBank/DDBJ databases">
        <title>Tessaracoccus aquaemaris sp. nov., isolated from the intestine of a Korean rockfish, Sebastes schlegelii, in a marine aquaculture pond.</title>
        <authorList>
            <person name="Tak E.J."/>
            <person name="Bae J.-W."/>
        </authorList>
    </citation>
    <scope>NUCLEOTIDE SEQUENCE [LARGE SCALE GENOMIC DNA]</scope>
    <source>
        <strain evidence="3">NSG39</strain>
    </source>
</reference>
<gene>
    <name evidence="2" type="ORF">BW730_16735</name>
</gene>
<dbReference type="KEGG" id="tes:BW730_16735"/>
<evidence type="ECO:0000313" key="2">
    <source>
        <dbReference type="EMBL" id="AQP48894.1"/>
    </source>
</evidence>
<accession>A0A1Q2CS03</accession>
<evidence type="ECO:0000256" key="1">
    <source>
        <dbReference type="SAM" id="MobiDB-lite"/>
    </source>
</evidence>
<dbReference type="STRING" id="1332264.BW730_16735"/>